<comment type="caution">
    <text evidence="1">The sequence shown here is derived from an EMBL/GenBank/DDBJ whole genome shotgun (WGS) entry which is preliminary data.</text>
</comment>
<name>A0ABQ0B3I0_9FIRM</name>
<keyword evidence="2" id="KW-1185">Reference proteome</keyword>
<proteinExistence type="predicted"/>
<organism evidence="1 2">
    <name type="scientific">Blautia hominis</name>
    <dbReference type="NCBI Taxonomy" id="2025493"/>
    <lineage>
        <taxon>Bacteria</taxon>
        <taxon>Bacillati</taxon>
        <taxon>Bacillota</taxon>
        <taxon>Clostridia</taxon>
        <taxon>Lachnospirales</taxon>
        <taxon>Lachnospiraceae</taxon>
        <taxon>Blautia</taxon>
    </lineage>
</organism>
<evidence type="ECO:0000313" key="2">
    <source>
        <dbReference type="Proteomes" id="UP001600943"/>
    </source>
</evidence>
<gene>
    <name evidence="1" type="ORF">K040078D81_01240</name>
</gene>
<evidence type="ECO:0000313" key="1">
    <source>
        <dbReference type="EMBL" id="GAA6406007.1"/>
    </source>
</evidence>
<dbReference type="Proteomes" id="UP001600943">
    <property type="component" value="Unassembled WGS sequence"/>
</dbReference>
<accession>A0ABQ0B3I0</accession>
<sequence length="81" mass="9352">MESKKIVKLTNKKKHQIITGTLSLPLRVGERAWISYSSQIITTTPVLRIWEVSADSILFETCNTVYELQYIFNPNTEVMYA</sequence>
<dbReference type="EMBL" id="BAABYW010000001">
    <property type="protein sequence ID" value="GAA6406007.1"/>
    <property type="molecule type" value="Genomic_DNA"/>
</dbReference>
<protein>
    <submittedName>
        <fullName evidence="1">Uncharacterized protein</fullName>
    </submittedName>
</protein>
<reference evidence="1 2" key="1">
    <citation type="submission" date="2024-04" db="EMBL/GenBank/DDBJ databases">
        <title>Defined microbial consortia suppress multidrug-resistant proinflammatory Enterobacteriaceae via ecological control.</title>
        <authorList>
            <person name="Furuichi M."/>
            <person name="Kawaguchi T."/>
            <person name="Pust M."/>
            <person name="Yasuma K."/>
            <person name="Plichta D."/>
            <person name="Hasegawa N."/>
            <person name="Ohya T."/>
            <person name="Bhattarai S."/>
            <person name="Sasajima S."/>
            <person name="Aoto Y."/>
            <person name="Tuganbaev T."/>
            <person name="Yaginuma M."/>
            <person name="Ueda M."/>
            <person name="Okahashi N."/>
            <person name="Amafuji K."/>
            <person name="Kiridooshi Y."/>
            <person name="Sugita K."/>
            <person name="Strazar M."/>
            <person name="Skelly A."/>
            <person name="Suda W."/>
            <person name="Hattori M."/>
            <person name="Nakamoto N."/>
            <person name="Caballero S."/>
            <person name="Norman J."/>
            <person name="Olle B."/>
            <person name="Tanoue T."/>
            <person name="Arita M."/>
            <person name="Bucci V."/>
            <person name="Atarashi K."/>
            <person name="Xavier R."/>
            <person name="Honda K."/>
        </authorList>
    </citation>
    <scope>NUCLEOTIDE SEQUENCE [LARGE SCALE GENOMIC DNA]</scope>
    <source>
        <strain evidence="2">k04-0078-D8-1</strain>
    </source>
</reference>